<keyword evidence="4" id="KW-1185">Reference proteome</keyword>
<dbReference type="Pfam" id="PF13967">
    <property type="entry name" value="RSN1_TM"/>
    <property type="match status" value="1"/>
</dbReference>
<feature type="transmembrane region" description="Helical" evidence="1">
    <location>
        <begin position="20"/>
        <end position="40"/>
    </location>
</feature>
<keyword evidence="1" id="KW-0812">Transmembrane</keyword>
<name>A0A9N8P952_9PEZI</name>
<protein>
    <recommendedName>
        <fullName evidence="2">CSC1/OSCA1-like N-terminal transmembrane domain-containing protein</fullName>
    </recommendedName>
</protein>
<gene>
    <name evidence="3" type="ORF">AWRI4619_LOCUS4069</name>
</gene>
<proteinExistence type="predicted"/>
<comment type="caution">
    <text evidence="3">The sequence shown here is derived from an EMBL/GenBank/DDBJ whole genome shotgun (WGS) entry which is preliminary data.</text>
</comment>
<keyword evidence="1" id="KW-1133">Transmembrane helix</keyword>
<evidence type="ECO:0000256" key="1">
    <source>
        <dbReference type="SAM" id="Phobius"/>
    </source>
</evidence>
<feature type="domain" description="CSC1/OSCA1-like N-terminal transmembrane" evidence="2">
    <location>
        <begin position="19"/>
        <end position="55"/>
    </location>
</feature>
<evidence type="ECO:0000259" key="2">
    <source>
        <dbReference type="Pfam" id="PF13967"/>
    </source>
</evidence>
<evidence type="ECO:0000313" key="3">
    <source>
        <dbReference type="EMBL" id="CAD0086335.1"/>
    </source>
</evidence>
<dbReference type="InterPro" id="IPR032880">
    <property type="entry name" value="CSC1/OSCA1-like_N"/>
</dbReference>
<sequence length="59" mass="6677">MASTEAGSHRNQSPSASTFLSTLIPVLLIVAVVLSVFLIFRPKYKRVYEPRTYLPLLRK</sequence>
<evidence type="ECO:0000313" key="4">
    <source>
        <dbReference type="Proteomes" id="UP000716446"/>
    </source>
</evidence>
<accession>A0A9N8P952</accession>
<dbReference type="EMBL" id="CAIJEN010000005">
    <property type="protein sequence ID" value="CAD0086335.1"/>
    <property type="molecule type" value="Genomic_DNA"/>
</dbReference>
<reference evidence="3" key="1">
    <citation type="submission" date="2020-06" db="EMBL/GenBank/DDBJ databases">
        <authorList>
            <person name="Onetto C."/>
        </authorList>
    </citation>
    <scope>NUCLEOTIDE SEQUENCE</scope>
</reference>
<dbReference type="AlphaFoldDB" id="A0A9N8P952"/>
<organism evidence="3 4">
    <name type="scientific">Aureobasidium vineae</name>
    <dbReference type="NCBI Taxonomy" id="2773715"/>
    <lineage>
        <taxon>Eukaryota</taxon>
        <taxon>Fungi</taxon>
        <taxon>Dikarya</taxon>
        <taxon>Ascomycota</taxon>
        <taxon>Pezizomycotina</taxon>
        <taxon>Dothideomycetes</taxon>
        <taxon>Dothideomycetidae</taxon>
        <taxon>Dothideales</taxon>
        <taxon>Saccotheciaceae</taxon>
        <taxon>Aureobasidium</taxon>
    </lineage>
</organism>
<dbReference type="Proteomes" id="UP000716446">
    <property type="component" value="Unassembled WGS sequence"/>
</dbReference>
<keyword evidence="1" id="KW-0472">Membrane</keyword>